<organism evidence="2 3">
    <name type="scientific">Enterococcus durans</name>
    <dbReference type="NCBI Taxonomy" id="53345"/>
    <lineage>
        <taxon>Bacteria</taxon>
        <taxon>Bacillati</taxon>
        <taxon>Bacillota</taxon>
        <taxon>Bacilli</taxon>
        <taxon>Lactobacillales</taxon>
        <taxon>Enterococcaceae</taxon>
        <taxon>Enterococcus</taxon>
    </lineage>
</organism>
<proteinExistence type="predicted"/>
<evidence type="ECO:0000313" key="3">
    <source>
        <dbReference type="Proteomes" id="UP000326078"/>
    </source>
</evidence>
<protein>
    <submittedName>
        <fullName evidence="2">Uncharacterized protein</fullName>
    </submittedName>
</protein>
<dbReference type="AlphaFoldDB" id="A0A5N0Z2H7"/>
<evidence type="ECO:0000256" key="1">
    <source>
        <dbReference type="SAM" id="MobiDB-lite"/>
    </source>
</evidence>
<feature type="compositionally biased region" description="Low complexity" evidence="1">
    <location>
        <begin position="57"/>
        <end position="67"/>
    </location>
</feature>
<dbReference type="Proteomes" id="UP000326078">
    <property type="component" value="Unassembled WGS sequence"/>
</dbReference>
<name>A0A5N0Z2H7_9ENTE</name>
<dbReference type="EMBL" id="VYUT01000001">
    <property type="protein sequence ID" value="KAA9208518.1"/>
    <property type="molecule type" value="Genomic_DNA"/>
</dbReference>
<gene>
    <name evidence="2" type="ORF">F6X95_00010</name>
</gene>
<evidence type="ECO:0000313" key="2">
    <source>
        <dbReference type="EMBL" id="KAA9208518.1"/>
    </source>
</evidence>
<sequence>MTCLRCNDEMMIWYKTSLGWSTCEPCPVCNRDGEKVKYRLARLKKEHSKWQQEANTETKSTKQTESSLILLQKQSTTI</sequence>
<accession>A0A5N0Z2H7</accession>
<feature type="region of interest" description="Disordered" evidence="1">
    <location>
        <begin position="48"/>
        <end position="78"/>
    </location>
</feature>
<comment type="caution">
    <text evidence="2">The sequence shown here is derived from an EMBL/GenBank/DDBJ whole genome shotgun (WGS) entry which is preliminary data.</text>
</comment>
<reference evidence="2 3" key="1">
    <citation type="submission" date="2019-09" db="EMBL/GenBank/DDBJ databases">
        <title>Vancomyinc resistant enterococci isolated from farm animals in Switzerland.</title>
        <authorList>
            <person name="Stevens M.J.A."/>
            <person name="Stephan R."/>
            <person name="Morach M."/>
            <person name="Nuesch-Inderbinen M."/>
        </authorList>
    </citation>
    <scope>NUCLEOTIDE SEQUENCE [LARGE SCALE GENOMIC DNA]</scope>
    <source>
        <strain evidence="2 3">GH27</strain>
    </source>
</reference>